<dbReference type="PANTHER" id="PTHR20855:SF3">
    <property type="entry name" value="LD03007P"/>
    <property type="match status" value="1"/>
</dbReference>
<dbReference type="GO" id="GO:0016020">
    <property type="term" value="C:membrane"/>
    <property type="evidence" value="ECO:0007669"/>
    <property type="project" value="UniProtKB-SubCell"/>
</dbReference>
<evidence type="ECO:0000256" key="3">
    <source>
        <dbReference type="ARBA" id="ARBA00022989"/>
    </source>
</evidence>
<feature type="compositionally biased region" description="Basic and acidic residues" evidence="6">
    <location>
        <begin position="16"/>
        <end position="29"/>
    </location>
</feature>
<evidence type="ECO:0000256" key="1">
    <source>
        <dbReference type="ARBA" id="ARBA00004141"/>
    </source>
</evidence>
<feature type="transmembrane region" description="Helical" evidence="7">
    <location>
        <begin position="149"/>
        <end position="166"/>
    </location>
</feature>
<dbReference type="GO" id="GO:0046872">
    <property type="term" value="F:metal ion binding"/>
    <property type="evidence" value="ECO:0007669"/>
    <property type="project" value="UniProtKB-KW"/>
</dbReference>
<dbReference type="Pfam" id="PF03006">
    <property type="entry name" value="HlyIII"/>
    <property type="match status" value="1"/>
</dbReference>
<keyword evidence="9" id="KW-1185">Reference proteome</keyword>
<evidence type="ECO:0000313" key="9">
    <source>
        <dbReference type="Proteomes" id="UP000195981"/>
    </source>
</evidence>
<dbReference type="Proteomes" id="UP000195981">
    <property type="component" value="Unassembled WGS sequence"/>
</dbReference>
<feature type="binding site" evidence="5">
    <location>
        <position position="263"/>
    </location>
    <ligand>
        <name>Zn(2+)</name>
        <dbReference type="ChEBI" id="CHEBI:29105"/>
    </ligand>
</feature>
<evidence type="ECO:0000313" key="8">
    <source>
        <dbReference type="EMBL" id="SLM90198.1"/>
    </source>
</evidence>
<keyword evidence="5" id="KW-0862">Zinc</keyword>
<feature type="transmembrane region" description="Helical" evidence="7">
    <location>
        <begin position="198"/>
        <end position="216"/>
    </location>
</feature>
<feature type="transmembrane region" description="Helical" evidence="7">
    <location>
        <begin position="261"/>
        <end position="281"/>
    </location>
</feature>
<sequence length="282" mass="30103">MTTHSIRDGAAPDAPDTGHDASDDARDSILDGGSATMRSGRDGAHATADPLAPDAVSPGMHRAALRRANALGAQLPKPRLRGMIHLITFPTAMIAGLLLVAVGQDLGTRLACVVFVTTAGLLFGISATYHRGTWQPQHALMLRRFDHANIFMIIAGTYTPLAVALLEGRDRITLLTICWAGAAVGVAFRLFWTGAPRWLYVPAYVALGWVAVFYMPQMLAGGGWTVVTLIVAGGVLYTLGALVYGLKRPNPSPTWFGFHEIFHSFTVAAFACHFAAVVLAVR</sequence>
<evidence type="ECO:0000256" key="6">
    <source>
        <dbReference type="SAM" id="MobiDB-lite"/>
    </source>
</evidence>
<dbReference type="InterPro" id="IPR004254">
    <property type="entry name" value="AdipoR/HlyIII-related"/>
</dbReference>
<dbReference type="PANTHER" id="PTHR20855">
    <property type="entry name" value="ADIPOR/PROGESTIN RECEPTOR-RELATED"/>
    <property type="match status" value="1"/>
</dbReference>
<feature type="transmembrane region" description="Helical" evidence="7">
    <location>
        <begin position="173"/>
        <end position="192"/>
    </location>
</feature>
<accession>A0A1X6WX92</accession>
<reference evidence="8 9" key="1">
    <citation type="submission" date="2017-02" db="EMBL/GenBank/DDBJ databases">
        <authorList>
            <person name="Peterson S.W."/>
        </authorList>
    </citation>
    <scope>NUCLEOTIDE SEQUENCE [LARGE SCALE GENOMIC DNA]</scope>
    <source>
        <strain evidence="8 9">CIP104813</strain>
    </source>
</reference>
<keyword evidence="5" id="KW-0479">Metal-binding</keyword>
<protein>
    <submittedName>
        <fullName evidence="8">COG1272: Predicted membrane protein hemolysin III homolog</fullName>
    </submittedName>
</protein>
<feature type="binding site" evidence="5">
    <location>
        <position position="130"/>
    </location>
    <ligand>
        <name>Zn(2+)</name>
        <dbReference type="ChEBI" id="CHEBI:29105"/>
    </ligand>
</feature>
<evidence type="ECO:0000256" key="7">
    <source>
        <dbReference type="SAM" id="Phobius"/>
    </source>
</evidence>
<organism evidence="8 9">
    <name type="scientific">Brachybacterium nesterenkovii</name>
    <dbReference type="NCBI Taxonomy" id="47847"/>
    <lineage>
        <taxon>Bacteria</taxon>
        <taxon>Bacillati</taxon>
        <taxon>Actinomycetota</taxon>
        <taxon>Actinomycetes</taxon>
        <taxon>Micrococcales</taxon>
        <taxon>Dermabacteraceae</taxon>
        <taxon>Brachybacterium</taxon>
    </lineage>
</organism>
<dbReference type="EMBL" id="FWFG01000045">
    <property type="protein sequence ID" value="SLM90198.1"/>
    <property type="molecule type" value="Genomic_DNA"/>
</dbReference>
<comment type="subcellular location">
    <subcellularLocation>
        <location evidence="1">Membrane</location>
        <topology evidence="1">Multi-pass membrane protein</topology>
    </subcellularLocation>
</comment>
<evidence type="ECO:0000256" key="5">
    <source>
        <dbReference type="PIRSR" id="PIRSR604254-1"/>
    </source>
</evidence>
<evidence type="ECO:0000256" key="2">
    <source>
        <dbReference type="ARBA" id="ARBA00022692"/>
    </source>
</evidence>
<keyword evidence="4 7" id="KW-0472">Membrane</keyword>
<feature type="region of interest" description="Disordered" evidence="6">
    <location>
        <begin position="1"/>
        <end position="55"/>
    </location>
</feature>
<feature type="transmembrane region" description="Helical" evidence="7">
    <location>
        <begin position="110"/>
        <end position="129"/>
    </location>
</feature>
<gene>
    <name evidence="8" type="ORF">FM110_04665</name>
</gene>
<evidence type="ECO:0000256" key="4">
    <source>
        <dbReference type="ARBA" id="ARBA00023136"/>
    </source>
</evidence>
<keyword evidence="3 7" id="KW-1133">Transmembrane helix</keyword>
<feature type="transmembrane region" description="Helical" evidence="7">
    <location>
        <begin position="83"/>
        <end position="103"/>
    </location>
</feature>
<keyword evidence="2 7" id="KW-0812">Transmembrane</keyword>
<dbReference type="AlphaFoldDB" id="A0A1X6WX92"/>
<name>A0A1X6WX92_9MICO</name>
<feature type="binding site" evidence="5">
    <location>
        <position position="259"/>
    </location>
    <ligand>
        <name>Zn(2+)</name>
        <dbReference type="ChEBI" id="CHEBI:29105"/>
    </ligand>
</feature>
<feature type="transmembrane region" description="Helical" evidence="7">
    <location>
        <begin position="223"/>
        <end position="246"/>
    </location>
</feature>
<proteinExistence type="predicted"/>